<evidence type="ECO:0000256" key="1">
    <source>
        <dbReference type="SAM" id="MobiDB-lite"/>
    </source>
</evidence>
<sequence>MPLIPAKNSSSSSGRRGFSVMIFAALLHSFLLLQVCCLPSQPLMQQDFARGAESIQAAIDKTAPEAVPRARVVAKPDAQAVVSRKEVPDRLSPLSRPGSSFNPAEHTGSSWY</sequence>
<dbReference type="EMBL" id="VDEP01000339">
    <property type="protein sequence ID" value="KAA1100666.1"/>
    <property type="molecule type" value="Genomic_DNA"/>
</dbReference>
<evidence type="ECO:0000256" key="2">
    <source>
        <dbReference type="SAM" id="SignalP"/>
    </source>
</evidence>
<feature type="region of interest" description="Disordered" evidence="1">
    <location>
        <begin position="84"/>
        <end position="112"/>
    </location>
</feature>
<comment type="caution">
    <text evidence="4">The sequence shown here is derived from an EMBL/GenBank/DDBJ whole genome shotgun (WGS) entry which is preliminary data.</text>
</comment>
<reference evidence="5 6" key="1">
    <citation type="submission" date="2019-05" db="EMBL/GenBank/DDBJ databases">
        <title>Emergence of the Ug99 lineage of the wheat stem rust pathogen through somatic hybridization.</title>
        <authorList>
            <person name="Li F."/>
            <person name="Upadhyaya N.M."/>
            <person name="Sperschneider J."/>
            <person name="Matny O."/>
            <person name="Nguyen-Phuc H."/>
            <person name="Mago R."/>
            <person name="Raley C."/>
            <person name="Miller M.E."/>
            <person name="Silverstein K.A.T."/>
            <person name="Henningsen E."/>
            <person name="Hirsch C.D."/>
            <person name="Visser B."/>
            <person name="Pretorius Z.A."/>
            <person name="Steffenson B.J."/>
            <person name="Schwessinger B."/>
            <person name="Dodds P.N."/>
            <person name="Figueroa M."/>
        </authorList>
    </citation>
    <scope>NUCLEOTIDE SEQUENCE [LARGE SCALE GENOMIC DNA]</scope>
    <source>
        <strain evidence="3">21-0</strain>
        <strain evidence="4 6">Ug99</strain>
    </source>
</reference>
<name>A0A5B0PHY5_PUCGR</name>
<feature type="signal peptide" evidence="2">
    <location>
        <begin position="1"/>
        <end position="37"/>
    </location>
</feature>
<evidence type="ECO:0000313" key="6">
    <source>
        <dbReference type="Proteomes" id="UP000325313"/>
    </source>
</evidence>
<dbReference type="EMBL" id="VSWC01000132">
    <property type="protein sequence ID" value="KAA1079877.1"/>
    <property type="molecule type" value="Genomic_DNA"/>
</dbReference>
<dbReference type="Proteomes" id="UP000324748">
    <property type="component" value="Unassembled WGS sequence"/>
</dbReference>
<dbReference type="OrthoDB" id="2510721at2759"/>
<organism evidence="4 6">
    <name type="scientific">Puccinia graminis f. sp. tritici</name>
    <dbReference type="NCBI Taxonomy" id="56615"/>
    <lineage>
        <taxon>Eukaryota</taxon>
        <taxon>Fungi</taxon>
        <taxon>Dikarya</taxon>
        <taxon>Basidiomycota</taxon>
        <taxon>Pucciniomycotina</taxon>
        <taxon>Pucciniomycetes</taxon>
        <taxon>Pucciniales</taxon>
        <taxon>Pucciniaceae</taxon>
        <taxon>Puccinia</taxon>
    </lineage>
</organism>
<keyword evidence="5" id="KW-1185">Reference proteome</keyword>
<keyword evidence="2" id="KW-0732">Signal</keyword>
<evidence type="ECO:0008006" key="7">
    <source>
        <dbReference type="Google" id="ProtNLM"/>
    </source>
</evidence>
<evidence type="ECO:0000313" key="4">
    <source>
        <dbReference type="EMBL" id="KAA1100666.1"/>
    </source>
</evidence>
<proteinExistence type="predicted"/>
<gene>
    <name evidence="3" type="ORF">PGT21_026314</name>
    <name evidence="4" type="ORF">PGTUg99_013225</name>
</gene>
<evidence type="ECO:0000313" key="3">
    <source>
        <dbReference type="EMBL" id="KAA1079877.1"/>
    </source>
</evidence>
<feature type="compositionally biased region" description="Polar residues" evidence="1">
    <location>
        <begin position="97"/>
        <end position="112"/>
    </location>
</feature>
<accession>A0A5B0PHY5</accession>
<dbReference type="AlphaFoldDB" id="A0A5B0PHY5"/>
<dbReference type="Proteomes" id="UP000325313">
    <property type="component" value="Unassembled WGS sequence"/>
</dbReference>
<feature type="chain" id="PRO_5036137765" description="Transmembrane protein" evidence="2">
    <location>
        <begin position="38"/>
        <end position="112"/>
    </location>
</feature>
<evidence type="ECO:0000313" key="5">
    <source>
        <dbReference type="Proteomes" id="UP000324748"/>
    </source>
</evidence>
<protein>
    <recommendedName>
        <fullName evidence="7">Transmembrane protein</fullName>
    </recommendedName>
</protein>